<accession>Q0F3C4</accession>
<evidence type="ECO:0000256" key="1">
    <source>
        <dbReference type="SAM" id="SignalP"/>
    </source>
</evidence>
<evidence type="ECO:0000313" key="3">
    <source>
        <dbReference type="Proteomes" id="UP000005297"/>
    </source>
</evidence>
<comment type="caution">
    <text evidence="2">The sequence shown here is derived from an EMBL/GenBank/DDBJ whole genome shotgun (WGS) entry which is preliminary data.</text>
</comment>
<evidence type="ECO:0000313" key="2">
    <source>
        <dbReference type="EMBL" id="EAU56017.1"/>
    </source>
</evidence>
<gene>
    <name evidence="2" type="ORF">SPV1_04333</name>
</gene>
<dbReference type="HOGENOM" id="CLU_2001134_0_0_0"/>
<organism evidence="2 3">
    <name type="scientific">Mariprofundus ferrooxydans PV-1</name>
    <dbReference type="NCBI Taxonomy" id="314345"/>
    <lineage>
        <taxon>Bacteria</taxon>
        <taxon>Pseudomonadati</taxon>
        <taxon>Pseudomonadota</taxon>
        <taxon>Candidatius Mariprofundia</taxon>
        <taxon>Mariprofundales</taxon>
        <taxon>Mariprofundaceae</taxon>
        <taxon>Mariprofundus</taxon>
    </lineage>
</organism>
<proteinExistence type="predicted"/>
<dbReference type="InParanoid" id="Q0F3C4"/>
<dbReference type="STRING" id="314344.AL013_13195"/>
<protein>
    <submittedName>
        <fullName evidence="2">Uncharacterized protein</fullName>
    </submittedName>
</protein>
<dbReference type="Proteomes" id="UP000005297">
    <property type="component" value="Unassembled WGS sequence"/>
</dbReference>
<dbReference type="eggNOG" id="ENOG5033HQF">
    <property type="taxonomic scope" value="Bacteria"/>
</dbReference>
<feature type="signal peptide" evidence="1">
    <location>
        <begin position="1"/>
        <end position="23"/>
    </location>
</feature>
<feature type="chain" id="PRO_5004171455" evidence="1">
    <location>
        <begin position="24"/>
        <end position="124"/>
    </location>
</feature>
<sequence>MKTLFIAILTTLLFISAPMAASAHGALSEMVSIIIHLNHYPTADDKKALAEIAADPQATAGDKIIAGALMRMRHRVEGADADALRKLANNDATPASEKELATILLGIAHHPSSRDVAKLKAIAQ</sequence>
<dbReference type="EMBL" id="AATS01000001">
    <property type="protein sequence ID" value="EAU56017.1"/>
    <property type="molecule type" value="Genomic_DNA"/>
</dbReference>
<name>Q0F3C4_9PROT</name>
<dbReference type="RefSeq" id="WP_009851163.1">
    <property type="nucleotide sequence ID" value="NZ_DS022295.1"/>
</dbReference>
<keyword evidence="3" id="KW-1185">Reference proteome</keyword>
<dbReference type="AlphaFoldDB" id="Q0F3C4"/>
<reference evidence="2 3" key="1">
    <citation type="submission" date="2006-09" db="EMBL/GenBank/DDBJ databases">
        <authorList>
            <person name="Emerson D."/>
            <person name="Ferriera S."/>
            <person name="Johnson J."/>
            <person name="Kravitz S."/>
            <person name="Halpern A."/>
            <person name="Remington K."/>
            <person name="Beeson K."/>
            <person name="Tran B."/>
            <person name="Rogers Y.-H."/>
            <person name="Friedman R."/>
            <person name="Venter J.C."/>
        </authorList>
    </citation>
    <scope>NUCLEOTIDE SEQUENCE [LARGE SCALE GENOMIC DNA]</scope>
    <source>
        <strain evidence="2 3">PV-1</strain>
    </source>
</reference>
<keyword evidence="1" id="KW-0732">Signal</keyword>